<dbReference type="InterPro" id="IPR029062">
    <property type="entry name" value="Class_I_gatase-like"/>
</dbReference>
<dbReference type="RefSeq" id="WP_241039817.1">
    <property type="nucleotide sequence ID" value="NZ_BAAAJF010000021.1"/>
</dbReference>
<protein>
    <submittedName>
        <fullName evidence="2">Uncharacterized protein</fullName>
    </submittedName>
</protein>
<gene>
    <name evidence="2" type="ORF">MMF94_26025</name>
</gene>
<proteinExistence type="predicted"/>
<dbReference type="Proteomes" id="UP001299970">
    <property type="component" value="Unassembled WGS sequence"/>
</dbReference>
<evidence type="ECO:0000256" key="1">
    <source>
        <dbReference type="SAM" id="MobiDB-lite"/>
    </source>
</evidence>
<organism evidence="2 3">
    <name type="scientific">Pseudonocardia alaniniphila</name>
    <dbReference type="NCBI Taxonomy" id="75291"/>
    <lineage>
        <taxon>Bacteria</taxon>
        <taxon>Bacillati</taxon>
        <taxon>Actinomycetota</taxon>
        <taxon>Actinomycetes</taxon>
        <taxon>Pseudonocardiales</taxon>
        <taxon>Pseudonocardiaceae</taxon>
        <taxon>Pseudonocardia</taxon>
    </lineage>
</organism>
<sequence>MTTPQRPHRALLVLTAAPADGGGNDPLSVFTAEGWTVDVTRVGDRSRGTDRDRSDHDRSDRDRSDRDCADYDIVCFVDGNTTTWASPRNPDVSRLMSEISEYGEVIAAVRPAAFSLLEEFSRRDRR</sequence>
<comment type="caution">
    <text evidence="2">The sequence shown here is derived from an EMBL/GenBank/DDBJ whole genome shotgun (WGS) entry which is preliminary data.</text>
</comment>
<dbReference type="SUPFAM" id="SSF52317">
    <property type="entry name" value="Class I glutamine amidotransferase-like"/>
    <property type="match status" value="1"/>
</dbReference>
<reference evidence="2 3" key="1">
    <citation type="submission" date="2022-03" db="EMBL/GenBank/DDBJ databases">
        <title>Pseudonocardia alaer sp. nov., a novel actinomycete isolated from reed forest soil.</title>
        <authorList>
            <person name="Wang L."/>
        </authorList>
    </citation>
    <scope>NUCLEOTIDE SEQUENCE [LARGE SCALE GENOMIC DNA]</scope>
    <source>
        <strain evidence="2 3">Y-16303</strain>
    </source>
</reference>
<accession>A0ABS9TL96</accession>
<evidence type="ECO:0000313" key="3">
    <source>
        <dbReference type="Proteomes" id="UP001299970"/>
    </source>
</evidence>
<dbReference type="EMBL" id="JAKXMK010000024">
    <property type="protein sequence ID" value="MCH6169168.1"/>
    <property type="molecule type" value="Genomic_DNA"/>
</dbReference>
<name>A0ABS9TL96_9PSEU</name>
<dbReference type="Gene3D" id="3.40.50.880">
    <property type="match status" value="1"/>
</dbReference>
<evidence type="ECO:0000313" key="2">
    <source>
        <dbReference type="EMBL" id="MCH6169168.1"/>
    </source>
</evidence>
<feature type="region of interest" description="Disordered" evidence="1">
    <location>
        <begin position="41"/>
        <end position="65"/>
    </location>
</feature>
<keyword evidence="3" id="KW-1185">Reference proteome</keyword>